<gene>
    <name evidence="2" type="ORF">B0H63DRAFT_538141</name>
</gene>
<dbReference type="AlphaFoldDB" id="A0AAE0NYC6"/>
<accession>A0AAE0NYC6</accession>
<organism evidence="2 3">
    <name type="scientific">Podospora didyma</name>
    <dbReference type="NCBI Taxonomy" id="330526"/>
    <lineage>
        <taxon>Eukaryota</taxon>
        <taxon>Fungi</taxon>
        <taxon>Dikarya</taxon>
        <taxon>Ascomycota</taxon>
        <taxon>Pezizomycotina</taxon>
        <taxon>Sordariomycetes</taxon>
        <taxon>Sordariomycetidae</taxon>
        <taxon>Sordariales</taxon>
        <taxon>Podosporaceae</taxon>
        <taxon>Podospora</taxon>
    </lineage>
</organism>
<feature type="compositionally biased region" description="Polar residues" evidence="1">
    <location>
        <begin position="225"/>
        <end position="235"/>
    </location>
</feature>
<dbReference type="Proteomes" id="UP001285441">
    <property type="component" value="Unassembled WGS sequence"/>
</dbReference>
<protein>
    <submittedName>
        <fullName evidence="2">Uncharacterized protein</fullName>
    </submittedName>
</protein>
<dbReference type="EMBL" id="JAULSW010000002">
    <property type="protein sequence ID" value="KAK3389983.1"/>
    <property type="molecule type" value="Genomic_DNA"/>
</dbReference>
<evidence type="ECO:0000256" key="1">
    <source>
        <dbReference type="SAM" id="MobiDB-lite"/>
    </source>
</evidence>
<name>A0AAE0NYC6_9PEZI</name>
<keyword evidence="3" id="KW-1185">Reference proteome</keyword>
<evidence type="ECO:0000313" key="2">
    <source>
        <dbReference type="EMBL" id="KAK3389983.1"/>
    </source>
</evidence>
<sequence length="235" mass="24394">MTVYNVSRVAVLGQLGVTTLAVASLDGVALLQANLPAGHRIFSCCLASHGQSVAEMAQAMQTVEFWLGLVRLKEEPFGADPPTVAAARTAVSAANAANSVNAAAVAAVASHVATASITDAVAPLSSRQADVEGFEESMRKDKKNALSAIWGWKNALPTTAVEGGEEGGSRGIDTTSGVEIVGGEDVHNNASLHQLQPMPPSSPAIRRRFGTESEQPGRGWRESQKVPTLPTTGDN</sequence>
<evidence type="ECO:0000313" key="3">
    <source>
        <dbReference type="Proteomes" id="UP001285441"/>
    </source>
</evidence>
<proteinExistence type="predicted"/>
<reference evidence="2" key="1">
    <citation type="journal article" date="2023" name="Mol. Phylogenet. Evol.">
        <title>Genome-scale phylogeny and comparative genomics of the fungal order Sordariales.</title>
        <authorList>
            <person name="Hensen N."/>
            <person name="Bonometti L."/>
            <person name="Westerberg I."/>
            <person name="Brannstrom I.O."/>
            <person name="Guillou S."/>
            <person name="Cros-Aarteil S."/>
            <person name="Calhoun S."/>
            <person name="Haridas S."/>
            <person name="Kuo A."/>
            <person name="Mondo S."/>
            <person name="Pangilinan J."/>
            <person name="Riley R."/>
            <person name="LaButti K."/>
            <person name="Andreopoulos B."/>
            <person name="Lipzen A."/>
            <person name="Chen C."/>
            <person name="Yan M."/>
            <person name="Daum C."/>
            <person name="Ng V."/>
            <person name="Clum A."/>
            <person name="Steindorff A."/>
            <person name="Ohm R.A."/>
            <person name="Martin F."/>
            <person name="Silar P."/>
            <person name="Natvig D.O."/>
            <person name="Lalanne C."/>
            <person name="Gautier V."/>
            <person name="Ament-Velasquez S.L."/>
            <person name="Kruys A."/>
            <person name="Hutchinson M.I."/>
            <person name="Powell A.J."/>
            <person name="Barry K."/>
            <person name="Miller A.N."/>
            <person name="Grigoriev I.V."/>
            <person name="Debuchy R."/>
            <person name="Gladieux P."/>
            <person name="Hiltunen Thoren M."/>
            <person name="Johannesson H."/>
        </authorList>
    </citation>
    <scope>NUCLEOTIDE SEQUENCE</scope>
    <source>
        <strain evidence="2">CBS 232.78</strain>
    </source>
</reference>
<reference evidence="2" key="2">
    <citation type="submission" date="2023-06" db="EMBL/GenBank/DDBJ databases">
        <authorList>
            <consortium name="Lawrence Berkeley National Laboratory"/>
            <person name="Haridas S."/>
            <person name="Hensen N."/>
            <person name="Bonometti L."/>
            <person name="Westerberg I."/>
            <person name="Brannstrom I.O."/>
            <person name="Guillou S."/>
            <person name="Cros-Aarteil S."/>
            <person name="Calhoun S."/>
            <person name="Kuo A."/>
            <person name="Mondo S."/>
            <person name="Pangilinan J."/>
            <person name="Riley R."/>
            <person name="LaButti K."/>
            <person name="Andreopoulos B."/>
            <person name="Lipzen A."/>
            <person name="Chen C."/>
            <person name="Yanf M."/>
            <person name="Daum C."/>
            <person name="Ng V."/>
            <person name="Clum A."/>
            <person name="Steindorff A."/>
            <person name="Ohm R."/>
            <person name="Martin F."/>
            <person name="Silar P."/>
            <person name="Natvig D."/>
            <person name="Lalanne C."/>
            <person name="Gautier V."/>
            <person name="Ament-velasquez S.L."/>
            <person name="Kruys A."/>
            <person name="Hutchinson M.I."/>
            <person name="Powell A.J."/>
            <person name="Barry K."/>
            <person name="Miller A.N."/>
            <person name="Grigoriev I.V."/>
            <person name="Debuchy R."/>
            <person name="Gladieux P."/>
            <person name="Thoren M.H."/>
            <person name="Johannesson H."/>
        </authorList>
    </citation>
    <scope>NUCLEOTIDE SEQUENCE</scope>
    <source>
        <strain evidence="2">CBS 232.78</strain>
    </source>
</reference>
<comment type="caution">
    <text evidence="2">The sequence shown here is derived from an EMBL/GenBank/DDBJ whole genome shotgun (WGS) entry which is preliminary data.</text>
</comment>
<feature type="region of interest" description="Disordered" evidence="1">
    <location>
        <begin position="191"/>
        <end position="235"/>
    </location>
</feature>